<dbReference type="GO" id="GO:0000976">
    <property type="term" value="F:transcription cis-regulatory region binding"/>
    <property type="evidence" value="ECO:0007669"/>
    <property type="project" value="TreeGrafter"/>
</dbReference>
<dbReference type="PROSITE" id="PS50048">
    <property type="entry name" value="ZN2_CY6_FUNGAL_2"/>
    <property type="match status" value="1"/>
</dbReference>
<protein>
    <recommendedName>
        <fullName evidence="6">Zn(2)-C6 fungal-type domain-containing protein</fullName>
    </recommendedName>
</protein>
<dbReference type="InterPro" id="IPR036864">
    <property type="entry name" value="Zn2-C6_fun-type_DNA-bd_sf"/>
</dbReference>
<dbReference type="Proteomes" id="UP000799753">
    <property type="component" value="Unassembled WGS sequence"/>
</dbReference>
<dbReference type="CDD" id="cd12148">
    <property type="entry name" value="fungal_TF_MHR"/>
    <property type="match status" value="1"/>
</dbReference>
<dbReference type="GO" id="GO:0008270">
    <property type="term" value="F:zinc ion binding"/>
    <property type="evidence" value="ECO:0007669"/>
    <property type="project" value="InterPro"/>
</dbReference>
<keyword evidence="5" id="KW-0539">Nucleus</keyword>
<reference evidence="7" key="1">
    <citation type="journal article" date="2020" name="Stud. Mycol.">
        <title>101 Dothideomycetes genomes: a test case for predicting lifestyles and emergence of pathogens.</title>
        <authorList>
            <person name="Haridas S."/>
            <person name="Albert R."/>
            <person name="Binder M."/>
            <person name="Bloem J."/>
            <person name="Labutti K."/>
            <person name="Salamov A."/>
            <person name="Andreopoulos B."/>
            <person name="Baker S."/>
            <person name="Barry K."/>
            <person name="Bills G."/>
            <person name="Bluhm B."/>
            <person name="Cannon C."/>
            <person name="Castanera R."/>
            <person name="Culley D."/>
            <person name="Daum C."/>
            <person name="Ezra D."/>
            <person name="Gonzalez J."/>
            <person name="Henrissat B."/>
            <person name="Kuo A."/>
            <person name="Liang C."/>
            <person name="Lipzen A."/>
            <person name="Lutzoni F."/>
            <person name="Magnuson J."/>
            <person name="Mondo S."/>
            <person name="Nolan M."/>
            <person name="Ohm R."/>
            <person name="Pangilinan J."/>
            <person name="Park H.-J."/>
            <person name="Ramirez L."/>
            <person name="Alfaro M."/>
            <person name="Sun H."/>
            <person name="Tritt A."/>
            <person name="Yoshinaga Y."/>
            <person name="Zwiers L.-H."/>
            <person name="Turgeon B."/>
            <person name="Goodwin S."/>
            <person name="Spatafora J."/>
            <person name="Crous P."/>
            <person name="Grigoriev I."/>
        </authorList>
    </citation>
    <scope>NUCLEOTIDE SEQUENCE</scope>
    <source>
        <strain evidence="7">CBS 473.64</strain>
    </source>
</reference>
<keyword evidence="3" id="KW-0238">DNA-binding</keyword>
<dbReference type="CDD" id="cd00067">
    <property type="entry name" value="GAL4"/>
    <property type="match status" value="1"/>
</dbReference>
<evidence type="ECO:0000313" key="8">
    <source>
        <dbReference type="Proteomes" id="UP000799753"/>
    </source>
</evidence>
<evidence type="ECO:0000259" key="6">
    <source>
        <dbReference type="PROSITE" id="PS50048"/>
    </source>
</evidence>
<dbReference type="InterPro" id="IPR001138">
    <property type="entry name" value="Zn2Cys6_DnaBD"/>
</dbReference>
<dbReference type="Pfam" id="PF00172">
    <property type="entry name" value="Zn_clus"/>
    <property type="match status" value="1"/>
</dbReference>
<dbReference type="OrthoDB" id="4454541at2759"/>
<evidence type="ECO:0000256" key="4">
    <source>
        <dbReference type="ARBA" id="ARBA00023163"/>
    </source>
</evidence>
<dbReference type="SUPFAM" id="SSF57701">
    <property type="entry name" value="Zn2/Cys6 DNA-binding domain"/>
    <property type="match status" value="1"/>
</dbReference>
<dbReference type="GO" id="GO:0005634">
    <property type="term" value="C:nucleus"/>
    <property type="evidence" value="ECO:0007669"/>
    <property type="project" value="UniProtKB-SubCell"/>
</dbReference>
<dbReference type="Gene3D" id="4.10.240.10">
    <property type="entry name" value="Zn(2)-C6 fungal-type DNA-binding domain"/>
    <property type="match status" value="1"/>
</dbReference>
<dbReference type="EMBL" id="MU006793">
    <property type="protein sequence ID" value="KAF2637593.1"/>
    <property type="molecule type" value="Genomic_DNA"/>
</dbReference>
<comment type="subcellular location">
    <subcellularLocation>
        <location evidence="1">Nucleus</location>
    </subcellularLocation>
</comment>
<keyword evidence="2" id="KW-0805">Transcription regulation</keyword>
<dbReference type="GO" id="GO:0000981">
    <property type="term" value="F:DNA-binding transcription factor activity, RNA polymerase II-specific"/>
    <property type="evidence" value="ECO:0007669"/>
    <property type="project" value="InterPro"/>
</dbReference>
<dbReference type="AlphaFoldDB" id="A0A6A6RT86"/>
<sequence length="607" mass="68922">MEPSIERPRKRRAINACTSCRVSKVRCDGQRPCKRCRRNDVECQYLDAVKDANVLRIEKLEEVVESLRVALRTNQAQPTNTVLRPTTTAPRMEQSQDFFLSASEEFRPTLSTPPLTAVQKGLITWEQAEFYFQSFFFGSHYLVPIFCLQTDTLQSIFTRSAFLFDTIASIGCRAEEGFTSPTYQCLSCCLREHLTSVLIQTSMPSIETIQALAVRAAYSDDGFVYIALALKFAIQLRLPDMVEERLMTMASTRRADAMAGEEEKELYRLARVWFGICNLELLFSLDGGKIPGITLRTSSRRIHFLVNHPERTAIDVRLLSQIELNIIRTNAYSSIAQQHSNTSLIPESHLRSTIKSTSVELSLWLDEWTGIVASSNENEYEREMALLNLRVQYNWALITLHLKALSNTGIENVAIMTEFQREVVRIAKDAAVSHLQHLLERPLSMSPNADGTSPPPYLAAFKYTMDFVWAKCAFSILLVLKLSLLLHDPLPTVLSLLQNAYVVFGELKKVTAGKGKSRNGAYLEILQTSIEKCEGALREFIAKEQEQLDVAQLEGEERRYNDDESVEDAFQGYAPSEFVFEWDFPGLNLRCVPLGWQDLFVDLDRVF</sequence>
<feature type="domain" description="Zn(2)-C6 fungal-type" evidence="6">
    <location>
        <begin position="16"/>
        <end position="45"/>
    </location>
</feature>
<keyword evidence="8" id="KW-1185">Reference proteome</keyword>
<accession>A0A6A6RT86</accession>
<dbReference type="PANTHER" id="PTHR31845">
    <property type="entry name" value="FINGER DOMAIN PROTEIN, PUTATIVE-RELATED"/>
    <property type="match status" value="1"/>
</dbReference>
<dbReference type="InterPro" id="IPR051089">
    <property type="entry name" value="prtT"/>
</dbReference>
<keyword evidence="4" id="KW-0804">Transcription</keyword>
<evidence type="ECO:0000256" key="2">
    <source>
        <dbReference type="ARBA" id="ARBA00023015"/>
    </source>
</evidence>
<evidence type="ECO:0000313" key="7">
    <source>
        <dbReference type="EMBL" id="KAF2637593.1"/>
    </source>
</evidence>
<evidence type="ECO:0000256" key="5">
    <source>
        <dbReference type="ARBA" id="ARBA00023242"/>
    </source>
</evidence>
<evidence type="ECO:0000256" key="3">
    <source>
        <dbReference type="ARBA" id="ARBA00023125"/>
    </source>
</evidence>
<proteinExistence type="predicted"/>
<organism evidence="7 8">
    <name type="scientific">Massarina eburnea CBS 473.64</name>
    <dbReference type="NCBI Taxonomy" id="1395130"/>
    <lineage>
        <taxon>Eukaryota</taxon>
        <taxon>Fungi</taxon>
        <taxon>Dikarya</taxon>
        <taxon>Ascomycota</taxon>
        <taxon>Pezizomycotina</taxon>
        <taxon>Dothideomycetes</taxon>
        <taxon>Pleosporomycetidae</taxon>
        <taxon>Pleosporales</taxon>
        <taxon>Massarineae</taxon>
        <taxon>Massarinaceae</taxon>
        <taxon>Massarina</taxon>
    </lineage>
</organism>
<dbReference type="PROSITE" id="PS00463">
    <property type="entry name" value="ZN2_CY6_FUNGAL_1"/>
    <property type="match status" value="1"/>
</dbReference>
<evidence type="ECO:0000256" key="1">
    <source>
        <dbReference type="ARBA" id="ARBA00004123"/>
    </source>
</evidence>
<name>A0A6A6RT86_9PLEO</name>
<gene>
    <name evidence="7" type="ORF">P280DRAFT_407200</name>
</gene>
<dbReference type="SMART" id="SM00066">
    <property type="entry name" value="GAL4"/>
    <property type="match status" value="1"/>
</dbReference>
<dbReference type="PANTHER" id="PTHR31845:SF33">
    <property type="entry name" value="ZN(II)2CYS6 TRANSCRIPTION FACTOR (EUROFUNG)"/>
    <property type="match status" value="1"/>
</dbReference>